<dbReference type="EMBL" id="KN822008">
    <property type="protein sequence ID" value="KIM68905.1"/>
    <property type="molecule type" value="Genomic_DNA"/>
</dbReference>
<evidence type="ECO:0000313" key="5">
    <source>
        <dbReference type="Proteomes" id="UP000053989"/>
    </source>
</evidence>
<keyword evidence="5" id="KW-1185">Reference proteome</keyword>
<dbReference type="GO" id="GO:0005771">
    <property type="term" value="C:multivesicular body"/>
    <property type="evidence" value="ECO:0007669"/>
    <property type="project" value="TreeGrafter"/>
</dbReference>
<dbReference type="GO" id="GO:0032511">
    <property type="term" value="P:late endosome to vacuole transport via multivesicular body sorting pathway"/>
    <property type="evidence" value="ECO:0007669"/>
    <property type="project" value="TreeGrafter"/>
</dbReference>
<dbReference type="HOGENOM" id="CLU_079409_0_0_1"/>
<organism evidence="4 5">
    <name type="scientific">Scleroderma citrinum Foug A</name>
    <dbReference type="NCBI Taxonomy" id="1036808"/>
    <lineage>
        <taxon>Eukaryota</taxon>
        <taxon>Fungi</taxon>
        <taxon>Dikarya</taxon>
        <taxon>Basidiomycota</taxon>
        <taxon>Agaricomycotina</taxon>
        <taxon>Agaricomycetes</taxon>
        <taxon>Agaricomycetidae</taxon>
        <taxon>Boletales</taxon>
        <taxon>Sclerodermatineae</taxon>
        <taxon>Sclerodermataceae</taxon>
        <taxon>Scleroderma</taxon>
    </lineage>
</organism>
<accession>A0A0C3E808</accession>
<dbReference type="Gene3D" id="6.10.250.1710">
    <property type="match status" value="1"/>
</dbReference>
<dbReference type="InterPro" id="IPR005024">
    <property type="entry name" value="Snf7_fam"/>
</dbReference>
<evidence type="ECO:0000313" key="4">
    <source>
        <dbReference type="EMBL" id="KIM68905.1"/>
    </source>
</evidence>
<proteinExistence type="inferred from homology"/>
<dbReference type="STRING" id="1036808.A0A0C3E808"/>
<name>A0A0C3E808_9AGAM</name>
<evidence type="ECO:0000256" key="1">
    <source>
        <dbReference type="ARBA" id="ARBA00006190"/>
    </source>
</evidence>
<reference evidence="5" key="2">
    <citation type="submission" date="2015-01" db="EMBL/GenBank/DDBJ databases">
        <title>Evolutionary Origins and Diversification of the Mycorrhizal Mutualists.</title>
        <authorList>
            <consortium name="DOE Joint Genome Institute"/>
            <consortium name="Mycorrhizal Genomics Consortium"/>
            <person name="Kohler A."/>
            <person name="Kuo A."/>
            <person name="Nagy L.G."/>
            <person name="Floudas D."/>
            <person name="Copeland A."/>
            <person name="Barry K.W."/>
            <person name="Cichocki N."/>
            <person name="Veneault-Fourrey C."/>
            <person name="LaButti K."/>
            <person name="Lindquist E.A."/>
            <person name="Lipzen A."/>
            <person name="Lundell T."/>
            <person name="Morin E."/>
            <person name="Murat C."/>
            <person name="Riley R."/>
            <person name="Ohm R."/>
            <person name="Sun H."/>
            <person name="Tunlid A."/>
            <person name="Henrissat B."/>
            <person name="Grigoriev I.V."/>
            <person name="Hibbett D.S."/>
            <person name="Martin F."/>
        </authorList>
    </citation>
    <scope>NUCLEOTIDE SEQUENCE [LARGE SCALE GENOMIC DNA]</scope>
    <source>
        <strain evidence="5">Foug A</strain>
    </source>
</reference>
<dbReference type="OrthoDB" id="3973241at2759"/>
<evidence type="ECO:0008006" key="6">
    <source>
        <dbReference type="Google" id="ProtNLM"/>
    </source>
</evidence>
<dbReference type="Pfam" id="PF03357">
    <property type="entry name" value="Snf7"/>
    <property type="match status" value="1"/>
</dbReference>
<dbReference type="FunCoup" id="A0A0C3E808">
    <property type="interactions" value="310"/>
</dbReference>
<dbReference type="GO" id="GO:0006900">
    <property type="term" value="P:vesicle budding from membrane"/>
    <property type="evidence" value="ECO:0007669"/>
    <property type="project" value="TreeGrafter"/>
</dbReference>
<dbReference type="AlphaFoldDB" id="A0A0C3E808"/>
<evidence type="ECO:0000256" key="2">
    <source>
        <dbReference type="ARBA" id="ARBA00023054"/>
    </source>
</evidence>
<comment type="similarity">
    <text evidence="1">Belongs to the SNF7 family.</text>
</comment>
<feature type="coiled-coil region" evidence="3">
    <location>
        <begin position="99"/>
        <end position="148"/>
    </location>
</feature>
<reference evidence="4 5" key="1">
    <citation type="submission" date="2014-04" db="EMBL/GenBank/DDBJ databases">
        <authorList>
            <consortium name="DOE Joint Genome Institute"/>
            <person name="Kuo A."/>
            <person name="Kohler A."/>
            <person name="Nagy L.G."/>
            <person name="Floudas D."/>
            <person name="Copeland A."/>
            <person name="Barry K.W."/>
            <person name="Cichocki N."/>
            <person name="Veneault-Fourrey C."/>
            <person name="LaButti K."/>
            <person name="Lindquist E.A."/>
            <person name="Lipzen A."/>
            <person name="Lundell T."/>
            <person name="Morin E."/>
            <person name="Murat C."/>
            <person name="Sun H."/>
            <person name="Tunlid A."/>
            <person name="Henrissat B."/>
            <person name="Grigoriev I.V."/>
            <person name="Hibbett D.S."/>
            <person name="Martin F."/>
            <person name="Nordberg H.P."/>
            <person name="Cantor M.N."/>
            <person name="Hua S.X."/>
        </authorList>
    </citation>
    <scope>NUCLEOTIDE SEQUENCE [LARGE SCALE GENOMIC DNA]</scope>
    <source>
        <strain evidence="4 5">Foug A</strain>
    </source>
</reference>
<gene>
    <name evidence="4" type="ORF">SCLCIDRAFT_901938</name>
</gene>
<keyword evidence="2 3" id="KW-0175">Coiled coil</keyword>
<dbReference type="Proteomes" id="UP000053989">
    <property type="component" value="Unassembled WGS sequence"/>
</dbReference>
<sequence length="171" mass="19561">MNRIFGTSAGKKPKPTLQDAINSTDTRIASIEVKIKKLDGELIRYKEQMSKMRNGPGKQAIQQRAMRVLQQKKLYESQMSQLAQQTFNMESAALATENLRNTMATVDAMKTANKELRKQYGRVDIDQIENMHFEMEDLVEQANEIQESLARSYAVPDELDEADLENWMLSS</sequence>
<dbReference type="InParanoid" id="A0A0C3E808"/>
<protein>
    <recommendedName>
        <fullName evidence="6">Charged multivesicular body protein 5</fullName>
    </recommendedName>
</protein>
<dbReference type="PANTHER" id="PTHR22761">
    <property type="entry name" value="CHARGED MULTIVESICULAR BODY PROTEIN"/>
    <property type="match status" value="1"/>
</dbReference>
<evidence type="ECO:0000256" key="3">
    <source>
        <dbReference type="SAM" id="Coils"/>
    </source>
</evidence>
<dbReference type="PANTHER" id="PTHR22761:SF12">
    <property type="entry name" value="CHARGED MULTIVESICULAR BODY PROTEIN 5"/>
    <property type="match status" value="1"/>
</dbReference>